<dbReference type="GO" id="GO:0005604">
    <property type="term" value="C:basement membrane"/>
    <property type="evidence" value="ECO:0007669"/>
    <property type="project" value="TreeGrafter"/>
</dbReference>
<dbReference type="PROSITE" id="PS51162">
    <property type="entry name" value="THYROGLOBULIN_1_2"/>
    <property type="match status" value="2"/>
</dbReference>
<evidence type="ECO:0000256" key="3">
    <source>
        <dbReference type="ARBA" id="ARBA00022737"/>
    </source>
</evidence>
<evidence type="ECO:0000313" key="8">
    <source>
        <dbReference type="Proteomes" id="UP000002358"/>
    </source>
</evidence>
<keyword evidence="3" id="KW-0677">Repeat</keyword>
<evidence type="ECO:0000256" key="2">
    <source>
        <dbReference type="ARBA" id="ARBA00022525"/>
    </source>
</evidence>
<proteinExistence type="predicted"/>
<reference evidence="7" key="1">
    <citation type="submission" date="2021-01" db="UniProtKB">
        <authorList>
            <consortium name="EnsemblMetazoa"/>
        </authorList>
    </citation>
    <scope>IDENTIFICATION</scope>
</reference>
<evidence type="ECO:0000256" key="5">
    <source>
        <dbReference type="PROSITE-ProRule" id="PRU00500"/>
    </source>
</evidence>
<dbReference type="KEGG" id="nvi:100680405"/>
<dbReference type="Proteomes" id="UP000002358">
    <property type="component" value="Chromosome 5"/>
</dbReference>
<dbReference type="GO" id="GO:0007160">
    <property type="term" value="P:cell-matrix adhesion"/>
    <property type="evidence" value="ECO:0007669"/>
    <property type="project" value="TreeGrafter"/>
</dbReference>
<dbReference type="PANTHER" id="PTHR12352:SF3">
    <property type="entry name" value="NIDOGEN-2"/>
    <property type="match status" value="1"/>
</dbReference>
<name>A0A7M7HCI6_NASVI</name>
<dbReference type="Gene3D" id="4.10.800.10">
    <property type="entry name" value="Thyroglobulin type-1"/>
    <property type="match status" value="3"/>
</dbReference>
<feature type="domain" description="Thyroglobulin type-1" evidence="6">
    <location>
        <begin position="72"/>
        <end position="133"/>
    </location>
</feature>
<dbReference type="InterPro" id="IPR051950">
    <property type="entry name" value="Dev_reg/Prot_inhib"/>
</dbReference>
<protein>
    <recommendedName>
        <fullName evidence="6">Thyroglobulin type-1 domain-containing protein</fullName>
    </recommendedName>
</protein>
<feature type="domain" description="Thyroglobulin type-1" evidence="6">
    <location>
        <begin position="144"/>
        <end position="197"/>
    </location>
</feature>
<dbReference type="PANTHER" id="PTHR12352">
    <property type="entry name" value="SECRETED MODULAR CALCIUM-BINDING PROTEIN"/>
    <property type="match status" value="1"/>
</dbReference>
<dbReference type="InterPro" id="IPR036857">
    <property type="entry name" value="Thyroglobulin_1_sf"/>
</dbReference>
<dbReference type="AlphaFoldDB" id="A0A7M7HCI6"/>
<accession>A0A7M7HCI6</accession>
<dbReference type="GO" id="GO:0005615">
    <property type="term" value="C:extracellular space"/>
    <property type="evidence" value="ECO:0007669"/>
    <property type="project" value="TreeGrafter"/>
</dbReference>
<dbReference type="GeneID" id="100680405"/>
<comment type="subcellular location">
    <subcellularLocation>
        <location evidence="1">Secreted</location>
    </subcellularLocation>
</comment>
<evidence type="ECO:0000313" key="7">
    <source>
        <dbReference type="EnsemblMetazoa" id="XP_008216867"/>
    </source>
</evidence>
<dbReference type="InterPro" id="IPR000716">
    <property type="entry name" value="Thyroglobulin_1"/>
</dbReference>
<dbReference type="EnsemblMetazoa" id="XM_008218645">
    <property type="protein sequence ID" value="XP_008216867"/>
    <property type="gene ID" value="LOC100680405"/>
</dbReference>
<keyword evidence="8" id="KW-1185">Reference proteome</keyword>
<organism evidence="7 8">
    <name type="scientific">Nasonia vitripennis</name>
    <name type="common">Parasitic wasp</name>
    <dbReference type="NCBI Taxonomy" id="7425"/>
    <lineage>
        <taxon>Eukaryota</taxon>
        <taxon>Metazoa</taxon>
        <taxon>Ecdysozoa</taxon>
        <taxon>Arthropoda</taxon>
        <taxon>Hexapoda</taxon>
        <taxon>Insecta</taxon>
        <taxon>Pterygota</taxon>
        <taxon>Neoptera</taxon>
        <taxon>Endopterygota</taxon>
        <taxon>Hymenoptera</taxon>
        <taxon>Apocrita</taxon>
        <taxon>Proctotrupomorpha</taxon>
        <taxon>Chalcidoidea</taxon>
        <taxon>Pteromalidae</taxon>
        <taxon>Pteromalinae</taxon>
        <taxon>Nasonia</taxon>
    </lineage>
</organism>
<dbReference type="Pfam" id="PF00086">
    <property type="entry name" value="Thyroglobulin_1"/>
    <property type="match status" value="2"/>
</dbReference>
<sequence>MIEDQYSTMFGRLNLKVFLIILIFFPKYLVSSSGDVTKACDPAGLNEPCNKNCDKCLPGLICNEAKICAIAYGTCESHQWLNNIWKPSCEKDGTYSAVQCKGEYSNGRCFCFSPDGHRIFGWSWWNSAKNMTCACSRRQYEIKKQTLKREDVSLHCTQNGNYEELQCDNGLCWCVEPLTGRPTQRAYPESLMTYLPCYNQKLSEFQYLRQCESKLIAIAKIVQKVKHHGHNYYHPDNVLCDDDGSYGPVQVDRAGIKCTWKDGKKIFTYLTENVGNIADINCNCARDSVIYSNENLEFRLQCNPDGNYKPQQSINGRSFCVDKDGFATSDKLGNIGENLKCT</sequence>
<evidence type="ECO:0000259" key="6">
    <source>
        <dbReference type="PROSITE" id="PS51162"/>
    </source>
</evidence>
<dbReference type="RefSeq" id="XP_008216867.2">
    <property type="nucleotide sequence ID" value="XM_008218645.4"/>
</dbReference>
<evidence type="ECO:0000256" key="1">
    <source>
        <dbReference type="ARBA" id="ARBA00004613"/>
    </source>
</evidence>
<evidence type="ECO:0000256" key="4">
    <source>
        <dbReference type="ARBA" id="ARBA00023157"/>
    </source>
</evidence>
<comment type="caution">
    <text evidence="5">Lacks conserved residue(s) required for the propagation of feature annotation.</text>
</comment>
<dbReference type="SUPFAM" id="SSF57610">
    <property type="entry name" value="Thyroglobulin type-1 domain"/>
    <property type="match status" value="3"/>
</dbReference>
<dbReference type="OrthoDB" id="6409105at2759"/>
<dbReference type="SMR" id="A0A7M7HCI6"/>
<dbReference type="InParanoid" id="A0A7M7HCI6"/>
<dbReference type="SMART" id="SM00211">
    <property type="entry name" value="TY"/>
    <property type="match status" value="3"/>
</dbReference>
<keyword evidence="4" id="KW-1015">Disulfide bond</keyword>
<keyword evidence="2" id="KW-0964">Secreted</keyword>